<sequence>MERKAIYSESVFIYNECTRRNKSSYVNLQPKEGVDLDGRTRKFPGRSSVGDISEHSIMDIILWLAKVNRPYYFVVAGKSRELFIKYSEQSV</sequence>
<organism evidence="1 2">
    <name type="scientific">Bacillus songklensis</name>
    <dbReference type="NCBI Taxonomy" id="1069116"/>
    <lineage>
        <taxon>Bacteria</taxon>
        <taxon>Bacillati</taxon>
        <taxon>Bacillota</taxon>
        <taxon>Bacilli</taxon>
        <taxon>Bacillales</taxon>
        <taxon>Bacillaceae</taxon>
        <taxon>Bacillus</taxon>
    </lineage>
</organism>
<gene>
    <name evidence="1" type="ORF">ACFOU2_14580</name>
</gene>
<comment type="caution">
    <text evidence="1">The sequence shown here is derived from an EMBL/GenBank/DDBJ whole genome shotgun (WGS) entry which is preliminary data.</text>
</comment>
<name>A0ABV8B329_9BACI</name>
<accession>A0ABV8B329</accession>
<dbReference type="EMBL" id="JBHRZT010000052">
    <property type="protein sequence ID" value="MFC3884651.1"/>
    <property type="molecule type" value="Genomic_DNA"/>
</dbReference>
<reference evidence="2" key="1">
    <citation type="journal article" date="2019" name="Int. J. Syst. Evol. Microbiol.">
        <title>The Global Catalogue of Microorganisms (GCM) 10K type strain sequencing project: providing services to taxonomists for standard genome sequencing and annotation.</title>
        <authorList>
            <consortium name="The Broad Institute Genomics Platform"/>
            <consortium name="The Broad Institute Genome Sequencing Center for Infectious Disease"/>
            <person name="Wu L."/>
            <person name="Ma J."/>
        </authorList>
    </citation>
    <scope>NUCLEOTIDE SEQUENCE [LARGE SCALE GENOMIC DNA]</scope>
    <source>
        <strain evidence="2">CCUG 61889</strain>
    </source>
</reference>
<proteinExistence type="predicted"/>
<evidence type="ECO:0000313" key="1">
    <source>
        <dbReference type="EMBL" id="MFC3884651.1"/>
    </source>
</evidence>
<protein>
    <submittedName>
        <fullName evidence="1">Uncharacterized protein</fullName>
    </submittedName>
</protein>
<dbReference type="Proteomes" id="UP001595752">
    <property type="component" value="Unassembled WGS sequence"/>
</dbReference>
<evidence type="ECO:0000313" key="2">
    <source>
        <dbReference type="Proteomes" id="UP001595752"/>
    </source>
</evidence>
<keyword evidence="2" id="KW-1185">Reference proteome</keyword>